<sequence>MSKQQVRMEMRLSAKAAFGAVRLYFSGTGAKGRTATFLKRVGASFVYLVAGFIAITSWAVVGGLLIGPGHEDVLRSFHAWMIGTPVDQVVARGNALVSENAAQFLASALLIAVMWRLGDVTRPAIAEAKLRYRAKVAEQSGDAPPGASGSVKRRSAT</sequence>
<name>A0ABT0ESW1_9PSED</name>
<dbReference type="RefSeq" id="WP_247286122.1">
    <property type="nucleotide sequence ID" value="NZ_JAKNRW010000001.1"/>
</dbReference>
<keyword evidence="4" id="KW-1185">Reference proteome</keyword>
<evidence type="ECO:0000313" key="3">
    <source>
        <dbReference type="EMBL" id="MCK1788826.1"/>
    </source>
</evidence>
<keyword evidence="2" id="KW-0812">Transmembrane</keyword>
<protein>
    <submittedName>
        <fullName evidence="3">Uncharacterized protein</fullName>
    </submittedName>
</protein>
<evidence type="ECO:0000256" key="1">
    <source>
        <dbReference type="SAM" id="MobiDB-lite"/>
    </source>
</evidence>
<feature type="region of interest" description="Disordered" evidence="1">
    <location>
        <begin position="138"/>
        <end position="157"/>
    </location>
</feature>
<keyword evidence="2" id="KW-1133">Transmembrane helix</keyword>
<dbReference type="Proteomes" id="UP001299876">
    <property type="component" value="Unassembled WGS sequence"/>
</dbReference>
<dbReference type="EMBL" id="JAKNRW010000001">
    <property type="protein sequence ID" value="MCK1788826.1"/>
    <property type="molecule type" value="Genomic_DNA"/>
</dbReference>
<reference evidence="3 4" key="1">
    <citation type="submission" date="2022-02" db="EMBL/GenBank/DDBJ databases">
        <title>Comparative genomics of the first Antarctic Pseudomonas spp. capable of biotransforming 2,4,6-Trinitrotoluene.</title>
        <authorList>
            <person name="Cabrera M.A."/>
            <person name="Marquez S.L."/>
            <person name="Perez-Donoso J.M."/>
        </authorList>
    </citation>
    <scope>NUCLEOTIDE SEQUENCE [LARGE SCALE GENOMIC DNA]</scope>
    <source>
        <strain evidence="3 4">TNT19</strain>
    </source>
</reference>
<evidence type="ECO:0000313" key="4">
    <source>
        <dbReference type="Proteomes" id="UP001299876"/>
    </source>
</evidence>
<proteinExistence type="predicted"/>
<keyword evidence="2" id="KW-0472">Membrane</keyword>
<feature type="transmembrane region" description="Helical" evidence="2">
    <location>
        <begin position="45"/>
        <end position="66"/>
    </location>
</feature>
<accession>A0ABT0ESW1</accession>
<comment type="caution">
    <text evidence="3">The sequence shown here is derived from an EMBL/GenBank/DDBJ whole genome shotgun (WGS) entry which is preliminary data.</text>
</comment>
<evidence type="ECO:0000256" key="2">
    <source>
        <dbReference type="SAM" id="Phobius"/>
    </source>
</evidence>
<gene>
    <name evidence="3" type="ORF">L9059_01185</name>
</gene>
<organism evidence="3 4">
    <name type="scientific">Pseudomonas violetae</name>
    <dbReference type="NCBI Taxonomy" id="2915813"/>
    <lineage>
        <taxon>Bacteria</taxon>
        <taxon>Pseudomonadati</taxon>
        <taxon>Pseudomonadota</taxon>
        <taxon>Gammaproteobacteria</taxon>
        <taxon>Pseudomonadales</taxon>
        <taxon>Pseudomonadaceae</taxon>
        <taxon>Pseudomonas</taxon>
    </lineage>
</organism>